<keyword evidence="3" id="KW-1185">Reference proteome</keyword>
<dbReference type="RefSeq" id="WP_087147595.1">
    <property type="nucleotide sequence ID" value="NZ_FUKJ01000301.1"/>
</dbReference>
<organism evidence="2 3">
    <name type="scientific">Crenothrix polyspora</name>
    <dbReference type="NCBI Taxonomy" id="360316"/>
    <lineage>
        <taxon>Bacteria</taxon>
        <taxon>Pseudomonadati</taxon>
        <taxon>Pseudomonadota</taxon>
        <taxon>Gammaproteobacteria</taxon>
        <taxon>Methylococcales</taxon>
        <taxon>Crenotrichaceae</taxon>
        <taxon>Crenothrix</taxon>
    </lineage>
</organism>
<dbReference type="Pfam" id="PF04214">
    <property type="entry name" value="DUF411"/>
    <property type="match status" value="1"/>
</dbReference>
<feature type="signal peptide" evidence="1">
    <location>
        <begin position="1"/>
        <end position="21"/>
    </location>
</feature>
<evidence type="ECO:0008006" key="4">
    <source>
        <dbReference type="Google" id="ProtNLM"/>
    </source>
</evidence>
<dbReference type="OrthoDB" id="14727at2"/>
<dbReference type="EMBL" id="FUKJ01000301">
    <property type="protein sequence ID" value="SJM93945.1"/>
    <property type="molecule type" value="Genomic_DNA"/>
</dbReference>
<dbReference type="Proteomes" id="UP000195442">
    <property type="component" value="Unassembled WGS sequence"/>
</dbReference>
<evidence type="ECO:0000313" key="2">
    <source>
        <dbReference type="EMBL" id="SJM93945.1"/>
    </source>
</evidence>
<dbReference type="AlphaFoldDB" id="A0A1R4HCI7"/>
<name>A0A1R4HCI7_9GAMM</name>
<sequence length="153" mass="16502">MKKLPFLILASLSLVNTGVWAANAAKATDIVVYRSPSCSCCGKWLEHLKQNNFNVQDIVTEDVQAMKNKHGVTPELASCHTAIVDGHVIEGHVPAEDIVALLKTKPKDVGLAVPGMPSGTPGMEMGGKKDAYDVISFDSKAHTEVFKHYTSNQ</sequence>
<dbReference type="InterPro" id="IPR007332">
    <property type="entry name" value="DUF411"/>
</dbReference>
<evidence type="ECO:0000313" key="3">
    <source>
        <dbReference type="Proteomes" id="UP000195442"/>
    </source>
</evidence>
<accession>A0A1R4HCI7</accession>
<keyword evidence="1" id="KW-0732">Signal</keyword>
<evidence type="ECO:0000256" key="1">
    <source>
        <dbReference type="SAM" id="SignalP"/>
    </source>
</evidence>
<protein>
    <recommendedName>
        <fullName evidence="4">CopG protein</fullName>
    </recommendedName>
</protein>
<proteinExistence type="predicted"/>
<feature type="chain" id="PRO_5012413203" description="CopG protein" evidence="1">
    <location>
        <begin position="22"/>
        <end position="153"/>
    </location>
</feature>
<gene>
    <name evidence="2" type="ORF">CRENPOLYSF2_370044</name>
</gene>
<dbReference type="InterPro" id="IPR036249">
    <property type="entry name" value="Thioredoxin-like_sf"/>
</dbReference>
<reference evidence="3" key="1">
    <citation type="submission" date="2017-02" db="EMBL/GenBank/DDBJ databases">
        <authorList>
            <person name="Daims H."/>
        </authorList>
    </citation>
    <scope>NUCLEOTIDE SEQUENCE [LARGE SCALE GENOMIC DNA]</scope>
</reference>
<dbReference type="SUPFAM" id="SSF52833">
    <property type="entry name" value="Thioredoxin-like"/>
    <property type="match status" value="1"/>
</dbReference>